<evidence type="ECO:0000313" key="3">
    <source>
        <dbReference type="Proteomes" id="UP000664109"/>
    </source>
</evidence>
<gene>
    <name evidence="2" type="ORF">JE024_38210</name>
</gene>
<accession>A0ABS2V3G4</accession>
<feature type="domain" description="Tetracyclin repressor-like C-terminal" evidence="1">
    <location>
        <begin position="7"/>
        <end position="44"/>
    </location>
</feature>
<evidence type="ECO:0000259" key="1">
    <source>
        <dbReference type="Pfam" id="PF17929"/>
    </source>
</evidence>
<dbReference type="Proteomes" id="UP000664109">
    <property type="component" value="Unassembled WGS sequence"/>
</dbReference>
<dbReference type="Pfam" id="PF17929">
    <property type="entry name" value="TetR_C_34"/>
    <property type="match status" value="1"/>
</dbReference>
<keyword evidence="3" id="KW-1185">Reference proteome</keyword>
<reference evidence="2 3" key="1">
    <citation type="journal article" date="2016" name="Arch. Microbiol.">
        <title>Streptomyces zhihengii sp. nov., isolated from rhizospheric soil of Psammosilene tunicoides.</title>
        <authorList>
            <person name="Huang M.J."/>
            <person name="Fei J.J."/>
            <person name="Salam N."/>
            <person name="Kim C.J."/>
            <person name="Hozzein W.N."/>
            <person name="Xiao M."/>
            <person name="Huang H.Q."/>
            <person name="Li W.J."/>
        </authorList>
    </citation>
    <scope>NUCLEOTIDE SEQUENCE [LARGE SCALE GENOMIC DNA]</scope>
    <source>
        <strain evidence="2 3">YIM T102</strain>
    </source>
</reference>
<dbReference type="RefSeq" id="WP_205378397.1">
    <property type="nucleotide sequence ID" value="NZ_JAFEJA010000002.1"/>
</dbReference>
<proteinExistence type="predicted"/>
<dbReference type="InterPro" id="IPR041483">
    <property type="entry name" value="TetR_C_34"/>
</dbReference>
<dbReference type="EMBL" id="JAFEJA010000002">
    <property type="protein sequence ID" value="MBM9624396.1"/>
    <property type="molecule type" value="Genomic_DNA"/>
</dbReference>
<sequence>MPPVLPAAPSEAVQRAYASDPALAGMRMDFTDLMRRTAAVTTSGLLARQEASKGNSTA</sequence>
<comment type="caution">
    <text evidence="2">The sequence shown here is derived from an EMBL/GenBank/DDBJ whole genome shotgun (WGS) entry which is preliminary data.</text>
</comment>
<name>A0ABS2V3G4_9ACTN</name>
<protein>
    <recommendedName>
        <fullName evidence="1">Tetracyclin repressor-like C-terminal domain-containing protein</fullName>
    </recommendedName>
</protein>
<evidence type="ECO:0000313" key="2">
    <source>
        <dbReference type="EMBL" id="MBM9624396.1"/>
    </source>
</evidence>
<dbReference type="Gene3D" id="1.10.357.10">
    <property type="entry name" value="Tetracycline Repressor, domain 2"/>
    <property type="match status" value="1"/>
</dbReference>
<organism evidence="2 3">
    <name type="scientific">Streptomyces zhihengii</name>
    <dbReference type="NCBI Taxonomy" id="1818004"/>
    <lineage>
        <taxon>Bacteria</taxon>
        <taxon>Bacillati</taxon>
        <taxon>Actinomycetota</taxon>
        <taxon>Actinomycetes</taxon>
        <taxon>Kitasatosporales</taxon>
        <taxon>Streptomycetaceae</taxon>
        <taxon>Streptomyces</taxon>
    </lineage>
</organism>